<dbReference type="VEuPathDB" id="FungiDB:RhiirA1_402025"/>
<dbReference type="VEuPathDB" id="FungiDB:RhiirFUN_026755"/>
<dbReference type="EMBL" id="LLXJ01001362">
    <property type="protein sequence ID" value="PKC02570.1"/>
    <property type="molecule type" value="Genomic_DNA"/>
</dbReference>
<dbReference type="Proteomes" id="UP000232722">
    <property type="component" value="Unassembled WGS sequence"/>
</dbReference>
<reference evidence="1 2" key="1">
    <citation type="submission" date="2016-04" db="EMBL/GenBank/DDBJ databases">
        <title>Genome analyses suggest a sexual origin of heterokaryosis in a supposedly ancient asexual fungus.</title>
        <authorList>
            <person name="Ropars J."/>
            <person name="Sedzielewska K."/>
            <person name="Noel J."/>
            <person name="Charron P."/>
            <person name="Farinelli L."/>
            <person name="Marton T."/>
            <person name="Kruger M."/>
            <person name="Pelin A."/>
            <person name="Brachmann A."/>
            <person name="Corradi N."/>
        </authorList>
    </citation>
    <scope>NUCLEOTIDE SEQUENCE [LARGE SCALE GENOMIC DNA]</scope>
    <source>
        <strain evidence="1 2">A5</strain>
    </source>
</reference>
<comment type="caution">
    <text evidence="1">The sequence shown here is derived from an EMBL/GenBank/DDBJ whole genome shotgun (WGS) entry which is preliminary data.</text>
</comment>
<organism evidence="1 2">
    <name type="scientific">Rhizophagus irregularis</name>
    <dbReference type="NCBI Taxonomy" id="588596"/>
    <lineage>
        <taxon>Eukaryota</taxon>
        <taxon>Fungi</taxon>
        <taxon>Fungi incertae sedis</taxon>
        <taxon>Mucoromycota</taxon>
        <taxon>Glomeromycotina</taxon>
        <taxon>Glomeromycetes</taxon>
        <taxon>Glomerales</taxon>
        <taxon>Glomeraceae</taxon>
        <taxon>Rhizophagus</taxon>
    </lineage>
</organism>
<sequence length="76" mass="9108">MAQLNAGSGIEQEFCRTSIYKQKQIWNQSGYENLKRLLNENPEGFSTHTPTLYDEYFHEELSDEFWLTKHNYLLFN</sequence>
<gene>
    <name evidence="1" type="ORF">RhiirA5_425057</name>
</gene>
<protein>
    <submittedName>
        <fullName evidence="1">Uncharacterized protein</fullName>
    </submittedName>
</protein>
<reference evidence="1 2" key="2">
    <citation type="submission" date="2017-09" db="EMBL/GenBank/DDBJ databases">
        <title>Extensive intraspecific genome diversity in a model arbuscular mycorrhizal fungus.</title>
        <authorList>
            <person name="Chen E.C."/>
            <person name="Morin E."/>
            <person name="Beaudet D."/>
            <person name="Noel J."/>
            <person name="Ndikumana S."/>
            <person name="Charron P."/>
            <person name="St-Onge C."/>
            <person name="Giorgi J."/>
            <person name="Grigoriev I.V."/>
            <person name="Roux C."/>
            <person name="Martin F.M."/>
            <person name="Corradi N."/>
        </authorList>
    </citation>
    <scope>NUCLEOTIDE SEQUENCE [LARGE SCALE GENOMIC DNA]</scope>
    <source>
        <strain evidence="1 2">A5</strain>
    </source>
</reference>
<name>A0A2N0P6U3_9GLOM</name>
<evidence type="ECO:0000313" key="1">
    <source>
        <dbReference type="EMBL" id="PKC02570.1"/>
    </source>
</evidence>
<dbReference type="AlphaFoldDB" id="A0A2N0P6U3"/>
<accession>A0A2N0P6U3</accession>
<evidence type="ECO:0000313" key="2">
    <source>
        <dbReference type="Proteomes" id="UP000232722"/>
    </source>
</evidence>
<proteinExistence type="predicted"/>